<comment type="caution">
    <text evidence="2">The sequence shown here is derived from an EMBL/GenBank/DDBJ whole genome shotgun (WGS) entry which is preliminary data.</text>
</comment>
<dbReference type="EMBL" id="JAPUFD010000012">
    <property type="protein sequence ID" value="MDI1490733.1"/>
    <property type="molecule type" value="Genomic_DNA"/>
</dbReference>
<gene>
    <name evidence="2" type="ORF">OHK93_001937</name>
</gene>
<sequence>MLVAPAYWQQAIQLWYTQNRQSRRWLDFHMKQHTFGSIPGPITEQLMELMHAQNAAEVNQIWRRGLAPQTMELWEKLKAERDAAKAASNLFLAPDWWVEAGKEGGGEAAAGEEGGGEERGEEGEEEEGDGDVAMEEGNGGEGEEGGWVASLAFRR</sequence>
<name>A0AA43QTS3_9LECA</name>
<evidence type="ECO:0000313" key="3">
    <source>
        <dbReference type="Proteomes" id="UP001161017"/>
    </source>
</evidence>
<accession>A0AA43QTS3</accession>
<evidence type="ECO:0000256" key="1">
    <source>
        <dbReference type="SAM" id="MobiDB-lite"/>
    </source>
</evidence>
<feature type="region of interest" description="Disordered" evidence="1">
    <location>
        <begin position="101"/>
        <end position="155"/>
    </location>
</feature>
<feature type="compositionally biased region" description="Acidic residues" evidence="1">
    <location>
        <begin position="119"/>
        <end position="134"/>
    </location>
</feature>
<organism evidence="2 3">
    <name type="scientific">Ramalina farinacea</name>
    <dbReference type="NCBI Taxonomy" id="258253"/>
    <lineage>
        <taxon>Eukaryota</taxon>
        <taxon>Fungi</taxon>
        <taxon>Dikarya</taxon>
        <taxon>Ascomycota</taxon>
        <taxon>Pezizomycotina</taxon>
        <taxon>Lecanoromycetes</taxon>
        <taxon>OSLEUM clade</taxon>
        <taxon>Lecanoromycetidae</taxon>
        <taxon>Lecanorales</taxon>
        <taxon>Lecanorineae</taxon>
        <taxon>Ramalinaceae</taxon>
        <taxon>Ramalina</taxon>
    </lineage>
</organism>
<reference evidence="2" key="1">
    <citation type="journal article" date="2023" name="Genome Biol. Evol.">
        <title>First Whole Genome Sequence and Flow Cytometry Genome Size Data for the Lichen-Forming Fungus Ramalina farinacea (Ascomycota).</title>
        <authorList>
            <person name="Llewellyn T."/>
            <person name="Mian S."/>
            <person name="Hill R."/>
            <person name="Leitch I.J."/>
            <person name="Gaya E."/>
        </authorList>
    </citation>
    <scope>NUCLEOTIDE SEQUENCE</scope>
    <source>
        <strain evidence="2">LIQ254RAFAR</strain>
    </source>
</reference>
<evidence type="ECO:0000313" key="2">
    <source>
        <dbReference type="EMBL" id="MDI1490733.1"/>
    </source>
</evidence>
<proteinExistence type="predicted"/>
<keyword evidence="3" id="KW-1185">Reference proteome</keyword>
<dbReference type="Proteomes" id="UP001161017">
    <property type="component" value="Unassembled WGS sequence"/>
</dbReference>
<dbReference type="AlphaFoldDB" id="A0AA43QTS3"/>
<protein>
    <submittedName>
        <fullName evidence="2">Uncharacterized protein</fullName>
    </submittedName>
</protein>